<reference evidence="2 3" key="1">
    <citation type="submission" date="2016-10" db="EMBL/GenBank/DDBJ databases">
        <authorList>
            <person name="de Groot N.N."/>
        </authorList>
    </citation>
    <scope>NUCLEOTIDE SEQUENCE [LARGE SCALE GENOMIC DNA]</scope>
    <source>
        <strain evidence="2 3">CGMCC 1.10836</strain>
    </source>
</reference>
<evidence type="ECO:0000259" key="1">
    <source>
        <dbReference type="SMART" id="SM01321"/>
    </source>
</evidence>
<dbReference type="InterPro" id="IPR036515">
    <property type="entry name" value="Transposase_17_sf"/>
</dbReference>
<organism evidence="2 3">
    <name type="scientific">Pseudorhodobacter antarcticus</name>
    <dbReference type="NCBI Taxonomy" id="1077947"/>
    <lineage>
        <taxon>Bacteria</taxon>
        <taxon>Pseudomonadati</taxon>
        <taxon>Pseudomonadota</taxon>
        <taxon>Alphaproteobacteria</taxon>
        <taxon>Rhodobacterales</taxon>
        <taxon>Paracoccaceae</taxon>
        <taxon>Pseudorhodobacter</taxon>
    </lineage>
</organism>
<dbReference type="STRING" id="1077947.SAMN05216227_105518"/>
<evidence type="ECO:0000313" key="3">
    <source>
        <dbReference type="Proteomes" id="UP000183002"/>
    </source>
</evidence>
<protein>
    <submittedName>
        <fullName evidence="2">Putative transposase</fullName>
    </submittedName>
</protein>
<accession>A0A1H8MHL1</accession>
<gene>
    <name evidence="2" type="ORF">SAMN05216227_105518</name>
</gene>
<evidence type="ECO:0000313" key="2">
    <source>
        <dbReference type="EMBL" id="SEO16799.1"/>
    </source>
</evidence>
<dbReference type="GO" id="GO:0043565">
    <property type="term" value="F:sequence-specific DNA binding"/>
    <property type="evidence" value="ECO:0007669"/>
    <property type="project" value="TreeGrafter"/>
</dbReference>
<dbReference type="Proteomes" id="UP000183002">
    <property type="component" value="Unassembled WGS sequence"/>
</dbReference>
<dbReference type="AlphaFoldDB" id="A0A1H8MHL1"/>
<dbReference type="EMBL" id="FOCO01000055">
    <property type="protein sequence ID" value="SEO16799.1"/>
    <property type="molecule type" value="Genomic_DNA"/>
</dbReference>
<dbReference type="SMART" id="SM01321">
    <property type="entry name" value="Y1_Tnp"/>
    <property type="match status" value="1"/>
</dbReference>
<dbReference type="SUPFAM" id="SSF143422">
    <property type="entry name" value="Transposase IS200-like"/>
    <property type="match status" value="1"/>
</dbReference>
<dbReference type="GO" id="GO:0006313">
    <property type="term" value="P:DNA transposition"/>
    <property type="evidence" value="ECO:0007669"/>
    <property type="project" value="InterPro"/>
</dbReference>
<keyword evidence="3" id="KW-1185">Reference proteome</keyword>
<dbReference type="Gene3D" id="3.30.70.1290">
    <property type="entry name" value="Transposase IS200-like"/>
    <property type="match status" value="1"/>
</dbReference>
<proteinExistence type="predicted"/>
<name>A0A1H8MHL1_9RHOB</name>
<dbReference type="InterPro" id="IPR052715">
    <property type="entry name" value="RAYT_transposase"/>
</dbReference>
<dbReference type="PANTHER" id="PTHR36966">
    <property type="entry name" value="REP-ASSOCIATED TYROSINE TRANSPOSASE"/>
    <property type="match status" value="1"/>
</dbReference>
<dbReference type="GO" id="GO:0004803">
    <property type="term" value="F:transposase activity"/>
    <property type="evidence" value="ECO:0007669"/>
    <property type="project" value="InterPro"/>
</dbReference>
<dbReference type="InterPro" id="IPR002686">
    <property type="entry name" value="Transposase_17"/>
</dbReference>
<dbReference type="NCBIfam" id="NF047646">
    <property type="entry name" value="REP_Tyr_transpos"/>
    <property type="match status" value="1"/>
</dbReference>
<dbReference type="PANTHER" id="PTHR36966:SF1">
    <property type="entry name" value="REP-ASSOCIATED TYROSINE TRANSPOSASE"/>
    <property type="match status" value="1"/>
</dbReference>
<sequence length="166" mass="18834">MFFTAALACRGADILTRHVADLRAAVRATKAERPFAIDAWVVLPDHMHCVWTLPEGDCDYATRMGAIKARFTRSMRRVGFHPTDAEIVDGAAAGWTPTPRSPSKVRKGDGGIWQRRFYEHHIRGEADFAACVRYCWINPVKHGFVERPEDWPFSSYRRDMGGDLNL</sequence>
<feature type="domain" description="Transposase IS200-like" evidence="1">
    <location>
        <begin position="2"/>
        <end position="138"/>
    </location>
</feature>